<feature type="transmembrane region" description="Helical" evidence="7">
    <location>
        <begin position="103"/>
        <end position="124"/>
    </location>
</feature>
<evidence type="ECO:0000256" key="3">
    <source>
        <dbReference type="ARBA" id="ARBA00022448"/>
    </source>
</evidence>
<proteinExistence type="inferred from homology"/>
<dbReference type="AlphaFoldDB" id="A0A8H4IUN7"/>
<comment type="similarity">
    <text evidence="2">Belongs to the major facilitator superfamily. Sugar transporter (TC 2.A.1.1) family.</text>
</comment>
<sequence>MYALCGMPKGWDEGTTASITQLKAFQRQFSVTPKGNPEQISNIVSFVNITAGIGALFSFLINDRIGRIWSYRLYMAIYAIGNVIETFSGGSLPALYIGRLVEGAGVGACSVVGPMAIVEIAPAATRGLMTLWFNVCMLSSQMIGIFTVFGCDRHVSAAKNLQYQVPFFVQCFVPAIGITMSIFLHEAPRWLCLRDRHEEALSTLVTIRGLSHDHPYVLEEWDRMSDQVAREKEEFGGLGYTSILRETFCTRSNLERLQLVVVAYILA</sequence>
<dbReference type="SUPFAM" id="SSF103473">
    <property type="entry name" value="MFS general substrate transporter"/>
    <property type="match status" value="1"/>
</dbReference>
<dbReference type="InterPro" id="IPR005828">
    <property type="entry name" value="MFS_sugar_transport-like"/>
</dbReference>
<dbReference type="PRINTS" id="PR00171">
    <property type="entry name" value="SUGRTRNSPORT"/>
</dbReference>
<dbReference type="PANTHER" id="PTHR48022">
    <property type="entry name" value="PLASTIDIC GLUCOSE TRANSPORTER 4"/>
    <property type="match status" value="1"/>
</dbReference>
<evidence type="ECO:0000313" key="9">
    <source>
        <dbReference type="EMBL" id="KAF4307800.1"/>
    </source>
</evidence>
<evidence type="ECO:0000256" key="7">
    <source>
        <dbReference type="SAM" id="Phobius"/>
    </source>
</evidence>
<reference evidence="9" key="1">
    <citation type="submission" date="2020-04" db="EMBL/GenBank/DDBJ databases">
        <title>Genome Assembly and Annotation of Botryosphaeria dothidea sdau 11-99, a Latent Pathogen of Apple Fruit Ring Rot in China.</title>
        <authorList>
            <person name="Yu C."/>
            <person name="Diao Y."/>
            <person name="Lu Q."/>
            <person name="Zhao J."/>
            <person name="Cui S."/>
            <person name="Peng C."/>
            <person name="He B."/>
            <person name="Liu H."/>
        </authorList>
    </citation>
    <scope>NUCLEOTIDE SEQUENCE [LARGE SCALE GENOMIC DNA]</scope>
    <source>
        <strain evidence="9">Sdau11-99</strain>
    </source>
</reference>
<dbReference type="EMBL" id="WWBZ02000022">
    <property type="protein sequence ID" value="KAF4307800.1"/>
    <property type="molecule type" value="Genomic_DNA"/>
</dbReference>
<evidence type="ECO:0000256" key="1">
    <source>
        <dbReference type="ARBA" id="ARBA00004141"/>
    </source>
</evidence>
<keyword evidence="10" id="KW-1185">Reference proteome</keyword>
<keyword evidence="4 7" id="KW-0812">Transmembrane</keyword>
<evidence type="ECO:0000256" key="6">
    <source>
        <dbReference type="ARBA" id="ARBA00023136"/>
    </source>
</evidence>
<keyword evidence="3" id="KW-0813">Transport</keyword>
<accession>A0A8H4IUN7</accession>
<keyword evidence="5 7" id="KW-1133">Transmembrane helix</keyword>
<feature type="transmembrane region" description="Helical" evidence="7">
    <location>
        <begin position="40"/>
        <end position="61"/>
    </location>
</feature>
<protein>
    <recommendedName>
        <fullName evidence="8">Major facilitator superfamily (MFS) profile domain-containing protein</fullName>
    </recommendedName>
</protein>
<comment type="subcellular location">
    <subcellularLocation>
        <location evidence="1">Membrane</location>
        <topology evidence="1">Multi-pass membrane protein</topology>
    </subcellularLocation>
</comment>
<organism evidence="9 10">
    <name type="scientific">Botryosphaeria dothidea</name>
    <dbReference type="NCBI Taxonomy" id="55169"/>
    <lineage>
        <taxon>Eukaryota</taxon>
        <taxon>Fungi</taxon>
        <taxon>Dikarya</taxon>
        <taxon>Ascomycota</taxon>
        <taxon>Pezizomycotina</taxon>
        <taxon>Dothideomycetes</taxon>
        <taxon>Dothideomycetes incertae sedis</taxon>
        <taxon>Botryosphaeriales</taxon>
        <taxon>Botryosphaeriaceae</taxon>
        <taxon>Botryosphaeria</taxon>
    </lineage>
</organism>
<dbReference type="GO" id="GO:0016020">
    <property type="term" value="C:membrane"/>
    <property type="evidence" value="ECO:0007669"/>
    <property type="project" value="UniProtKB-SubCell"/>
</dbReference>
<feature type="transmembrane region" description="Helical" evidence="7">
    <location>
        <begin position="161"/>
        <end position="184"/>
    </location>
</feature>
<evidence type="ECO:0000259" key="8">
    <source>
        <dbReference type="PROSITE" id="PS50850"/>
    </source>
</evidence>
<dbReference type="InterPro" id="IPR050360">
    <property type="entry name" value="MFS_Sugar_Transporters"/>
</dbReference>
<evidence type="ECO:0000313" key="10">
    <source>
        <dbReference type="Proteomes" id="UP000572817"/>
    </source>
</evidence>
<dbReference type="GO" id="GO:0005351">
    <property type="term" value="F:carbohydrate:proton symporter activity"/>
    <property type="evidence" value="ECO:0007669"/>
    <property type="project" value="TreeGrafter"/>
</dbReference>
<dbReference type="Gene3D" id="1.20.1250.20">
    <property type="entry name" value="MFS general substrate transporter like domains"/>
    <property type="match status" value="1"/>
</dbReference>
<dbReference type="Proteomes" id="UP000572817">
    <property type="component" value="Unassembled WGS sequence"/>
</dbReference>
<gene>
    <name evidence="9" type="ORF">GTA08_BOTSDO03670</name>
</gene>
<feature type="transmembrane region" description="Helical" evidence="7">
    <location>
        <begin position="73"/>
        <end position="97"/>
    </location>
</feature>
<feature type="transmembrane region" description="Helical" evidence="7">
    <location>
        <begin position="131"/>
        <end position="149"/>
    </location>
</feature>
<dbReference type="Pfam" id="PF00083">
    <property type="entry name" value="Sugar_tr"/>
    <property type="match status" value="1"/>
</dbReference>
<dbReference type="InterPro" id="IPR036259">
    <property type="entry name" value="MFS_trans_sf"/>
</dbReference>
<evidence type="ECO:0000256" key="2">
    <source>
        <dbReference type="ARBA" id="ARBA00010992"/>
    </source>
</evidence>
<evidence type="ECO:0000256" key="4">
    <source>
        <dbReference type="ARBA" id="ARBA00022692"/>
    </source>
</evidence>
<dbReference type="InterPro" id="IPR020846">
    <property type="entry name" value="MFS_dom"/>
</dbReference>
<dbReference type="InterPro" id="IPR003663">
    <property type="entry name" value="Sugar/inositol_transpt"/>
</dbReference>
<feature type="domain" description="Major facilitator superfamily (MFS) profile" evidence="8">
    <location>
        <begin position="1"/>
        <end position="267"/>
    </location>
</feature>
<comment type="caution">
    <text evidence="9">The sequence shown here is derived from an EMBL/GenBank/DDBJ whole genome shotgun (WGS) entry which is preliminary data.</text>
</comment>
<dbReference type="OrthoDB" id="5296287at2759"/>
<name>A0A8H4IUN7_9PEZI</name>
<evidence type="ECO:0000256" key="5">
    <source>
        <dbReference type="ARBA" id="ARBA00022989"/>
    </source>
</evidence>
<dbReference type="PROSITE" id="PS50850">
    <property type="entry name" value="MFS"/>
    <property type="match status" value="1"/>
</dbReference>
<keyword evidence="6 7" id="KW-0472">Membrane</keyword>
<dbReference type="PANTHER" id="PTHR48022:SF59">
    <property type="entry name" value="MAJOR FACILITATOR SUPERFAMILY (MFS) PROFILE DOMAIN-CONTAINING PROTEIN"/>
    <property type="match status" value="1"/>
</dbReference>